<feature type="compositionally biased region" description="Acidic residues" evidence="1">
    <location>
        <begin position="458"/>
        <end position="483"/>
    </location>
</feature>
<dbReference type="Proteomes" id="UP000313359">
    <property type="component" value="Unassembled WGS sequence"/>
</dbReference>
<gene>
    <name evidence="2" type="ORF">L227DRAFT_611545</name>
</gene>
<keyword evidence="3" id="KW-1185">Reference proteome</keyword>
<proteinExistence type="predicted"/>
<evidence type="ECO:0000313" key="3">
    <source>
        <dbReference type="Proteomes" id="UP000313359"/>
    </source>
</evidence>
<feature type="compositionally biased region" description="Acidic residues" evidence="1">
    <location>
        <begin position="432"/>
        <end position="449"/>
    </location>
</feature>
<evidence type="ECO:0000256" key="1">
    <source>
        <dbReference type="SAM" id="MobiDB-lite"/>
    </source>
</evidence>
<protein>
    <submittedName>
        <fullName evidence="2">Uncharacterized protein</fullName>
    </submittedName>
</protein>
<dbReference type="OrthoDB" id="2588098at2759"/>
<reference evidence="2" key="1">
    <citation type="journal article" date="2018" name="Genome Biol. Evol.">
        <title>Genomics and development of Lentinus tigrinus, a white-rot wood-decaying mushroom with dimorphic fruiting bodies.</title>
        <authorList>
            <person name="Wu B."/>
            <person name="Xu Z."/>
            <person name="Knudson A."/>
            <person name="Carlson A."/>
            <person name="Chen N."/>
            <person name="Kovaka S."/>
            <person name="LaButti K."/>
            <person name="Lipzen A."/>
            <person name="Pennachio C."/>
            <person name="Riley R."/>
            <person name="Schakwitz W."/>
            <person name="Umezawa K."/>
            <person name="Ohm R.A."/>
            <person name="Grigoriev I.V."/>
            <person name="Nagy L.G."/>
            <person name="Gibbons J."/>
            <person name="Hibbett D."/>
        </authorList>
    </citation>
    <scope>NUCLEOTIDE SEQUENCE [LARGE SCALE GENOMIC DNA]</scope>
    <source>
        <strain evidence="2">ALCF2SS1-6</strain>
    </source>
</reference>
<dbReference type="EMBL" id="ML122267">
    <property type="protein sequence ID" value="RPD60152.1"/>
    <property type="molecule type" value="Genomic_DNA"/>
</dbReference>
<feature type="region of interest" description="Disordered" evidence="1">
    <location>
        <begin position="420"/>
        <end position="489"/>
    </location>
</feature>
<accession>A0A5C2S8N6</accession>
<evidence type="ECO:0000313" key="2">
    <source>
        <dbReference type="EMBL" id="RPD60152.1"/>
    </source>
</evidence>
<name>A0A5C2S8N6_9APHY</name>
<dbReference type="AlphaFoldDB" id="A0A5C2S8N6"/>
<sequence>MMNADSAVRPPTATRGSKRAFLETVLNPTMEAPSIADWSLPQTSVRESAPGYYPLRLLVRSQVRPYPPTIDRYNFLPGTAIRRGDVKYHQGFQFWYRCDKKGMKVGSGRLPKYIVDEHTNPQVRPPKPSVSAVSAPNRHGALAESCTDVAAQAEQVAPSVSAEGASAHADEVGTVVGPVHSDGTNEHMDPQRGDPLLDSLLLPAPDITPLSSRLPASGQGAASVAECVPSSVAMPSAPVTAAPGIALQESSAWQFIEPNQVTNAMLMVIRFNFTRRELAPEEWEDTLGSTFARKQGFLMRALAIPYESPTVQARLDALPAYAPSILLKKGLLVLSDDVIRLVIDCLEDDPILEFVDIVCFAVTCRRIFAVARSTIDAKRGALAARWAYCRVACIGENARYSDLPQNVLTDEERAVVEGRITTSKDQGHDVEGGAEEEPSVDVASEEGGDNEGTPKEEDATDDDDSDGESEDDDDNDDEEEEGDLDARSYGGLFPGFRLEFREYSKGERLLLGEFQWPNWNLNGAYSHSTRLMRMTELDRKAFREVFMFTYPERDDWVLVNLDKKLYVRAAALAELAGAPEDEQPFLPTCKMDLGHALLTRILWSSDQTVDMDNSIDIHRGPWAGDRFCITTLERCEKRFDIPGQWKDVSGEILADLIAIHGGGEKAAVILETVVPSSIDDYGWYASDGDDLVSAAGHRALSFQSRLMIMRHWFEMGYF</sequence>
<organism evidence="2 3">
    <name type="scientific">Lentinus tigrinus ALCF2SS1-6</name>
    <dbReference type="NCBI Taxonomy" id="1328759"/>
    <lineage>
        <taxon>Eukaryota</taxon>
        <taxon>Fungi</taxon>
        <taxon>Dikarya</taxon>
        <taxon>Basidiomycota</taxon>
        <taxon>Agaricomycotina</taxon>
        <taxon>Agaricomycetes</taxon>
        <taxon>Polyporales</taxon>
        <taxon>Polyporaceae</taxon>
        <taxon>Lentinus</taxon>
    </lineage>
</organism>